<dbReference type="GO" id="GO:0003677">
    <property type="term" value="F:DNA binding"/>
    <property type="evidence" value="ECO:0007669"/>
    <property type="project" value="UniProtKB-UniRule"/>
</dbReference>
<name>A0A7Y9W345_9BURK</name>
<dbReference type="Pfam" id="PF22022">
    <property type="entry name" value="Phage_int_M"/>
    <property type="match status" value="1"/>
</dbReference>
<dbReference type="InterPro" id="IPR050808">
    <property type="entry name" value="Phage_Integrase"/>
</dbReference>
<dbReference type="AlphaFoldDB" id="A0A7Y9W345"/>
<dbReference type="GO" id="GO:0015074">
    <property type="term" value="P:DNA integration"/>
    <property type="evidence" value="ECO:0007669"/>
    <property type="project" value="UniProtKB-KW"/>
</dbReference>
<dbReference type="InterPro" id="IPR053876">
    <property type="entry name" value="Phage_int_M"/>
</dbReference>
<evidence type="ECO:0000313" key="8">
    <source>
        <dbReference type="EMBL" id="NYH13405.1"/>
    </source>
</evidence>
<keyword evidence="2" id="KW-0229">DNA integration</keyword>
<organism evidence="8 9">
    <name type="scientific">Paraburkholderia bryophila</name>
    <dbReference type="NCBI Taxonomy" id="420952"/>
    <lineage>
        <taxon>Bacteria</taxon>
        <taxon>Pseudomonadati</taxon>
        <taxon>Pseudomonadota</taxon>
        <taxon>Betaproteobacteria</taxon>
        <taxon>Burkholderiales</taxon>
        <taxon>Burkholderiaceae</taxon>
        <taxon>Paraburkholderia</taxon>
    </lineage>
</organism>
<keyword evidence="3 5" id="KW-0238">DNA-binding</keyword>
<dbReference type="Gene3D" id="1.10.150.130">
    <property type="match status" value="1"/>
</dbReference>
<evidence type="ECO:0000313" key="9">
    <source>
        <dbReference type="Proteomes" id="UP000572540"/>
    </source>
</evidence>
<dbReference type="Proteomes" id="UP000572540">
    <property type="component" value="Unassembled WGS sequence"/>
</dbReference>
<feature type="domain" description="Core-binding (CB)" evidence="7">
    <location>
        <begin position="103"/>
        <end position="184"/>
    </location>
</feature>
<dbReference type="InterPro" id="IPR013762">
    <property type="entry name" value="Integrase-like_cat_sf"/>
</dbReference>
<dbReference type="InterPro" id="IPR025166">
    <property type="entry name" value="Integrase_DNA_bind_dom"/>
</dbReference>
<keyword evidence="4" id="KW-0233">DNA recombination</keyword>
<dbReference type="Pfam" id="PF13356">
    <property type="entry name" value="Arm-DNA-bind_3"/>
    <property type="match status" value="1"/>
</dbReference>
<evidence type="ECO:0000256" key="5">
    <source>
        <dbReference type="PROSITE-ProRule" id="PRU01248"/>
    </source>
</evidence>
<dbReference type="GO" id="GO:0006310">
    <property type="term" value="P:DNA recombination"/>
    <property type="evidence" value="ECO:0007669"/>
    <property type="project" value="UniProtKB-KW"/>
</dbReference>
<dbReference type="PANTHER" id="PTHR30629">
    <property type="entry name" value="PROPHAGE INTEGRASE"/>
    <property type="match status" value="1"/>
</dbReference>
<dbReference type="PANTHER" id="PTHR30629:SF2">
    <property type="entry name" value="PROPHAGE INTEGRASE INTS-RELATED"/>
    <property type="match status" value="1"/>
</dbReference>
<dbReference type="InterPro" id="IPR038488">
    <property type="entry name" value="Integrase_DNA-bd_sf"/>
</dbReference>
<dbReference type="InterPro" id="IPR011010">
    <property type="entry name" value="DNA_brk_join_enz"/>
</dbReference>
<dbReference type="EMBL" id="JACCAU010000001">
    <property type="protein sequence ID" value="NYH13405.1"/>
    <property type="molecule type" value="Genomic_DNA"/>
</dbReference>
<dbReference type="Gene3D" id="3.30.160.390">
    <property type="entry name" value="Integrase, DNA-binding domain"/>
    <property type="match status" value="1"/>
</dbReference>
<evidence type="ECO:0000256" key="1">
    <source>
        <dbReference type="ARBA" id="ARBA00008857"/>
    </source>
</evidence>
<dbReference type="SUPFAM" id="SSF56349">
    <property type="entry name" value="DNA breaking-rejoining enzymes"/>
    <property type="match status" value="1"/>
</dbReference>
<dbReference type="PROSITE" id="PS51900">
    <property type="entry name" value="CB"/>
    <property type="match status" value="1"/>
</dbReference>
<dbReference type="Gene3D" id="1.10.443.10">
    <property type="entry name" value="Intergrase catalytic core"/>
    <property type="match status" value="1"/>
</dbReference>
<evidence type="ECO:0000256" key="4">
    <source>
        <dbReference type="ARBA" id="ARBA00023172"/>
    </source>
</evidence>
<accession>A0A7Y9W345</accession>
<gene>
    <name evidence="8" type="ORF">GGD41_000633</name>
</gene>
<feature type="domain" description="Tyr recombinase" evidence="6">
    <location>
        <begin position="208"/>
        <end position="331"/>
    </location>
</feature>
<dbReference type="InterPro" id="IPR010998">
    <property type="entry name" value="Integrase_recombinase_N"/>
</dbReference>
<comment type="similarity">
    <text evidence="1">Belongs to the 'phage' integrase family.</text>
</comment>
<evidence type="ECO:0000259" key="6">
    <source>
        <dbReference type="PROSITE" id="PS51898"/>
    </source>
</evidence>
<evidence type="ECO:0000256" key="3">
    <source>
        <dbReference type="ARBA" id="ARBA00023125"/>
    </source>
</evidence>
<sequence>MDVFTMPLSDAEIRRSPPRDKTYKLADGGGMYLEVRPNGSRYWRLKFRYSGKEKLLALGVYPTTSLKDARDKREAAKKQLANGVDPSAARKAEKRSAVTNAENSFEAVAREWHAKFTVDQSASHATRNLRRLEVHVFPYIGGRPISLIEPPETLAVLQRIEKKGTIETAHRVRSLIGQVMRYAIATGRASRDVSADLRGAIRPASVKHHAAVTTPEAVGELLRACHGYTGTAVVSAALKLSPLVFQRPGEIRLAEWTEFDFTERVWTIPAARMKRRKEGKVNGAAHLVPLSTQAIAILEDIRLLTGRGRYVFPSARGIKRPMSDMALQRRV</sequence>
<evidence type="ECO:0000259" key="7">
    <source>
        <dbReference type="PROSITE" id="PS51900"/>
    </source>
</evidence>
<dbReference type="InterPro" id="IPR002104">
    <property type="entry name" value="Integrase_catalytic"/>
</dbReference>
<evidence type="ECO:0000256" key="2">
    <source>
        <dbReference type="ARBA" id="ARBA00022908"/>
    </source>
</evidence>
<comment type="caution">
    <text evidence="8">The sequence shown here is derived from an EMBL/GenBank/DDBJ whole genome shotgun (WGS) entry which is preliminary data.</text>
</comment>
<dbReference type="PROSITE" id="PS51898">
    <property type="entry name" value="TYR_RECOMBINASE"/>
    <property type="match status" value="1"/>
</dbReference>
<reference evidence="8 9" key="1">
    <citation type="submission" date="2020-07" db="EMBL/GenBank/DDBJ databases">
        <title>Exploring microbial biodiversity for novel pathways involved in the catabolism of aromatic compounds derived from lignin.</title>
        <authorList>
            <person name="Elkins J."/>
        </authorList>
    </citation>
    <scope>NUCLEOTIDE SEQUENCE [LARGE SCALE GENOMIC DNA]</scope>
    <source>
        <strain evidence="8 9">H2C3B</strain>
    </source>
</reference>
<protein>
    <submittedName>
        <fullName evidence="8">Integrase</fullName>
    </submittedName>
</protein>
<proteinExistence type="inferred from homology"/>
<dbReference type="InterPro" id="IPR044068">
    <property type="entry name" value="CB"/>
</dbReference>